<evidence type="ECO:0000313" key="1">
    <source>
        <dbReference type="EMBL" id="SDC88320.1"/>
    </source>
</evidence>
<keyword evidence="2" id="KW-1185">Reference proteome</keyword>
<gene>
    <name evidence="1" type="ORF">SAMN05216174_105134</name>
</gene>
<organism evidence="1 2">
    <name type="scientific">Actinokineospora iranica</name>
    <dbReference type="NCBI Taxonomy" id="1271860"/>
    <lineage>
        <taxon>Bacteria</taxon>
        <taxon>Bacillati</taxon>
        <taxon>Actinomycetota</taxon>
        <taxon>Actinomycetes</taxon>
        <taxon>Pseudonocardiales</taxon>
        <taxon>Pseudonocardiaceae</taxon>
        <taxon>Actinokineospora</taxon>
    </lineage>
</organism>
<evidence type="ECO:0008006" key="3">
    <source>
        <dbReference type="Google" id="ProtNLM"/>
    </source>
</evidence>
<name>A0A1G6Q766_9PSEU</name>
<dbReference type="Proteomes" id="UP000199501">
    <property type="component" value="Unassembled WGS sequence"/>
</dbReference>
<protein>
    <recommendedName>
        <fullName evidence="3">Excreted virulence factor EspC, type VII ESX diderm</fullName>
    </recommendedName>
</protein>
<proteinExistence type="predicted"/>
<accession>A0A1G6Q766</accession>
<dbReference type="OrthoDB" id="3699970at2"/>
<sequence>MTGANYNLQAIEQCRAAVAGQTGPMAAAGDDLPRDADAGVFGELPSSAALAEAVRALARSASDELDRAGTLLGSVDRALDAIGQSVANTEQTATTSLTSV</sequence>
<dbReference type="STRING" id="1271860.SAMN05216174_105134"/>
<reference evidence="2" key="1">
    <citation type="submission" date="2016-10" db="EMBL/GenBank/DDBJ databases">
        <authorList>
            <person name="Varghese N."/>
            <person name="Submissions S."/>
        </authorList>
    </citation>
    <scope>NUCLEOTIDE SEQUENCE [LARGE SCALE GENOMIC DNA]</scope>
    <source>
        <strain evidence="2">IBRC-M 10403</strain>
    </source>
</reference>
<dbReference type="AlphaFoldDB" id="A0A1G6Q766"/>
<dbReference type="EMBL" id="FMZZ01000005">
    <property type="protein sequence ID" value="SDC88320.1"/>
    <property type="molecule type" value="Genomic_DNA"/>
</dbReference>
<dbReference type="RefSeq" id="WP_091450191.1">
    <property type="nucleotide sequence ID" value="NZ_FMZZ01000005.1"/>
</dbReference>
<evidence type="ECO:0000313" key="2">
    <source>
        <dbReference type="Proteomes" id="UP000199501"/>
    </source>
</evidence>